<evidence type="ECO:0000313" key="2">
    <source>
        <dbReference type="Proteomes" id="UP001241377"/>
    </source>
</evidence>
<name>A0ACC2VMX2_9TREE</name>
<comment type="caution">
    <text evidence="1">The sequence shown here is derived from an EMBL/GenBank/DDBJ whole genome shotgun (WGS) entry which is preliminary data.</text>
</comment>
<accession>A0ACC2VMX2</accession>
<sequence length="484" mass="54647">MTVENIQPEPSSNSSTVQENAITKNEPDVSEPATKPAENSFMAPHLKPLRLKLLKAFLGAIIFISAYALAVFSLYWGAAYDRGSKLKNLRMLVVIEDAPVGNVQPVIGNSIRSLVQQPQVKRLGDWHVYSGEEFAKQAQKHDNTIEEEVARQIHHQEFWSSIYVRENATYDFFRALQLANTSFNALGSIVSIYETGRDNMAMLLYVTPNVKSVEEMFLRKAASHIAPPLIQQLSESQQTALFKNDNTTALVSTQFPFVFSDHRPFTDPVLIAPTQVGLIYLIILTFIQLNFLMPINFMMGAMKLKNFHYVAVKMLVSYAGYFILSLMYSFVSLAMQVDFTVAFGKSGFLVFWMSSFLTMCAVGGMNEVFFLICFATIPPFIGAWLLFWVISNVTPTFSPLALCAHFFRYGYAMPIHASYEISKVVFFDTYKGALGRNYAILVIWNALVFVLLPFAAIFYKRRMAQKAIAERQKVVDEVQNGKIN</sequence>
<reference evidence="1" key="1">
    <citation type="submission" date="2023-04" db="EMBL/GenBank/DDBJ databases">
        <title>Draft Genome sequencing of Naganishia species isolated from polar environments using Oxford Nanopore Technology.</title>
        <authorList>
            <person name="Leo P."/>
            <person name="Venkateswaran K."/>
        </authorList>
    </citation>
    <scope>NUCLEOTIDE SEQUENCE</scope>
    <source>
        <strain evidence="1">MNA-CCFEE 5261</strain>
    </source>
</reference>
<evidence type="ECO:0000313" key="1">
    <source>
        <dbReference type="EMBL" id="KAJ9100257.1"/>
    </source>
</evidence>
<dbReference type="EMBL" id="JASBWR010000064">
    <property type="protein sequence ID" value="KAJ9100257.1"/>
    <property type="molecule type" value="Genomic_DNA"/>
</dbReference>
<gene>
    <name evidence="1" type="ORF">QFC19_005609</name>
</gene>
<keyword evidence="2" id="KW-1185">Reference proteome</keyword>
<proteinExistence type="predicted"/>
<dbReference type="Proteomes" id="UP001241377">
    <property type="component" value="Unassembled WGS sequence"/>
</dbReference>
<protein>
    <submittedName>
        <fullName evidence="1">Uncharacterized protein</fullName>
    </submittedName>
</protein>
<organism evidence="1 2">
    <name type="scientific">Naganishia cerealis</name>
    <dbReference type="NCBI Taxonomy" id="610337"/>
    <lineage>
        <taxon>Eukaryota</taxon>
        <taxon>Fungi</taxon>
        <taxon>Dikarya</taxon>
        <taxon>Basidiomycota</taxon>
        <taxon>Agaricomycotina</taxon>
        <taxon>Tremellomycetes</taxon>
        <taxon>Filobasidiales</taxon>
        <taxon>Filobasidiaceae</taxon>
        <taxon>Naganishia</taxon>
    </lineage>
</organism>